<evidence type="ECO:0000313" key="5">
    <source>
        <dbReference type="Proteomes" id="UP000267096"/>
    </source>
</evidence>
<dbReference type="PANTHER" id="PTHR10794">
    <property type="entry name" value="ABHYDROLASE DOMAIN-CONTAINING PROTEIN"/>
    <property type="match status" value="1"/>
</dbReference>
<keyword evidence="5" id="KW-1185">Reference proteome</keyword>
<organism evidence="6">
    <name type="scientific">Anisakis simplex</name>
    <name type="common">Herring worm</name>
    <dbReference type="NCBI Taxonomy" id="6269"/>
    <lineage>
        <taxon>Eukaryota</taxon>
        <taxon>Metazoa</taxon>
        <taxon>Ecdysozoa</taxon>
        <taxon>Nematoda</taxon>
        <taxon>Chromadorea</taxon>
        <taxon>Rhabditida</taxon>
        <taxon>Spirurina</taxon>
        <taxon>Ascaridomorpha</taxon>
        <taxon>Ascaridoidea</taxon>
        <taxon>Anisakidae</taxon>
        <taxon>Anisakis</taxon>
        <taxon>Anisakis simplex complex</taxon>
    </lineage>
</organism>
<reference evidence="4 5" key="2">
    <citation type="submission" date="2018-11" db="EMBL/GenBank/DDBJ databases">
        <authorList>
            <consortium name="Pathogen Informatics"/>
        </authorList>
    </citation>
    <scope>NUCLEOTIDE SEQUENCE [LARGE SCALE GENOMIC DNA]</scope>
</reference>
<dbReference type="WBParaSite" id="ASIM_0001035901-mRNA-1">
    <property type="protein sequence ID" value="ASIM_0001035901-mRNA-1"/>
    <property type="gene ID" value="ASIM_0001035901"/>
</dbReference>
<evidence type="ECO:0000256" key="1">
    <source>
        <dbReference type="ARBA" id="ARBA00010884"/>
    </source>
</evidence>
<dbReference type="GO" id="GO:0048240">
    <property type="term" value="P:sperm capacitation"/>
    <property type="evidence" value="ECO:0007669"/>
    <property type="project" value="TreeGrafter"/>
</dbReference>
<evidence type="ECO:0000259" key="3">
    <source>
        <dbReference type="Pfam" id="PF00561"/>
    </source>
</evidence>
<feature type="active site" description="Charge relay system" evidence="2">
    <location>
        <position position="437"/>
    </location>
</feature>
<proteinExistence type="inferred from homology"/>
<comment type="similarity">
    <text evidence="1">Belongs to the AB hydrolase superfamily. AB hydrolase 4 family.</text>
</comment>
<evidence type="ECO:0000313" key="4">
    <source>
        <dbReference type="EMBL" id="VDK42323.1"/>
    </source>
</evidence>
<dbReference type="GO" id="GO:0043401">
    <property type="term" value="P:steroid hormone receptor signaling pathway"/>
    <property type="evidence" value="ECO:0007669"/>
    <property type="project" value="TreeGrafter"/>
</dbReference>
<dbReference type="InterPro" id="IPR000073">
    <property type="entry name" value="AB_hydrolase_1"/>
</dbReference>
<dbReference type="PIRSF" id="PIRSF005211">
    <property type="entry name" value="Ab_hydro_YheT"/>
    <property type="match status" value="1"/>
</dbReference>
<dbReference type="PANTHER" id="PTHR10794:SF45">
    <property type="entry name" value="MONOACYLGLYCEROL LIPASE ABHD2"/>
    <property type="match status" value="1"/>
</dbReference>
<evidence type="ECO:0000313" key="6">
    <source>
        <dbReference type="WBParaSite" id="ASIM_0001035901-mRNA-1"/>
    </source>
</evidence>
<feature type="active site" description="Charge relay system" evidence="2">
    <location>
        <position position="240"/>
    </location>
</feature>
<dbReference type="InterPro" id="IPR029058">
    <property type="entry name" value="AB_hydrolase_fold"/>
</dbReference>
<dbReference type="GO" id="GO:0051792">
    <property type="term" value="P:medium-chain fatty acid biosynthetic process"/>
    <property type="evidence" value="ECO:0007669"/>
    <property type="project" value="TreeGrafter"/>
</dbReference>
<feature type="domain" description="AB hydrolase-1" evidence="3">
    <location>
        <begin position="161"/>
        <end position="444"/>
    </location>
</feature>
<dbReference type="GO" id="GO:0097524">
    <property type="term" value="C:sperm plasma membrane"/>
    <property type="evidence" value="ECO:0007669"/>
    <property type="project" value="TreeGrafter"/>
</dbReference>
<dbReference type="GO" id="GO:0047372">
    <property type="term" value="F:monoacylglycerol lipase activity"/>
    <property type="evidence" value="ECO:0007669"/>
    <property type="project" value="TreeGrafter"/>
</dbReference>
<dbReference type="Gene3D" id="3.40.50.1820">
    <property type="entry name" value="alpha/beta hydrolase"/>
    <property type="match status" value="1"/>
</dbReference>
<name>A0A0M3JRJ5_ANISI</name>
<dbReference type="InterPro" id="IPR050960">
    <property type="entry name" value="AB_hydrolase_4_sf"/>
</dbReference>
<dbReference type="Pfam" id="PF00561">
    <property type="entry name" value="Abhydrolase_1"/>
    <property type="match status" value="1"/>
</dbReference>
<accession>A0A0M3JRJ5</accession>
<dbReference type="EMBL" id="UYRR01030983">
    <property type="protein sequence ID" value="VDK42323.1"/>
    <property type="molecule type" value="Genomic_DNA"/>
</dbReference>
<gene>
    <name evidence="4" type="ORF">ASIM_LOCUS10090</name>
</gene>
<feature type="active site" description="Charge relay system" evidence="2">
    <location>
        <position position="406"/>
    </location>
</feature>
<dbReference type="AlphaFoldDB" id="A0A0M3JRJ5"/>
<reference evidence="6" key="1">
    <citation type="submission" date="2017-02" db="UniProtKB">
        <authorList>
            <consortium name="WormBaseParasite"/>
        </authorList>
    </citation>
    <scope>IDENTIFICATION</scope>
</reference>
<dbReference type="OrthoDB" id="5954035at2759"/>
<protein>
    <submittedName>
        <fullName evidence="6">Alpha/beta hydrolase2 (inferred by orthology to a D. melanogaster protein)</fullName>
    </submittedName>
</protein>
<dbReference type="GO" id="GO:0036126">
    <property type="term" value="C:sperm flagellum"/>
    <property type="evidence" value="ECO:0007669"/>
    <property type="project" value="TreeGrafter"/>
</dbReference>
<dbReference type="GO" id="GO:0051793">
    <property type="term" value="P:medium-chain fatty acid catabolic process"/>
    <property type="evidence" value="ECO:0007669"/>
    <property type="project" value="TreeGrafter"/>
</dbReference>
<dbReference type="GO" id="GO:0046464">
    <property type="term" value="P:acylglycerol catabolic process"/>
    <property type="evidence" value="ECO:0007669"/>
    <property type="project" value="TreeGrafter"/>
</dbReference>
<evidence type="ECO:0000256" key="2">
    <source>
        <dbReference type="PIRSR" id="PIRSR005211-1"/>
    </source>
</evidence>
<dbReference type="Proteomes" id="UP000267096">
    <property type="component" value="Unassembled WGS sequence"/>
</dbReference>
<dbReference type="SUPFAM" id="SSF53474">
    <property type="entry name" value="alpha/beta-Hydrolases"/>
    <property type="match status" value="1"/>
</dbReference>
<sequence>MSVYTIPSQFRRELELVSKNAEMDVASFSSMLSSPVNLSEMWPNPSWLIMVFVFIAVLRILKVFSFPEKPEVIYVDKSSEKHQAVGEVLAKCSILNEIYNPPLLWGRNGHFQTAAYGLIGHASLGRTFDSRRIIKLPDGSSVIVDIFEPVVSHSTGKDYTLALCPGIANSSESNYIRTCVHYAQQNGYRCVVLNHLGALSDINLTSSRIFSYGGIEELNAMMLHISELYPNTRFISVGFSMGANITSRFLHYADQNLLDKIVIGLSVCQGYCAKTSASINLDWENGRRAYNYVITENMKRLLRRNYDMAVAPFSKARLIDEQVGYLHLNVKVVHKCAEKNISGVQRCTVSFSERLWCATSILAFDESYSRRVFGYSSLASFYEECSCLPLLHKITVPMVFVNALDDPLIPKQLWEPVKELVQGNPQFGFVLTKHGGHLGFLEGASVAPNSVTWLDRFIVQLSNAAVDIYES</sequence>
<dbReference type="GO" id="GO:0008126">
    <property type="term" value="F:acetylesterase activity"/>
    <property type="evidence" value="ECO:0007669"/>
    <property type="project" value="TreeGrafter"/>
</dbReference>
<dbReference type="InterPro" id="IPR012020">
    <property type="entry name" value="ABHD4"/>
</dbReference>